<keyword evidence="2" id="KW-1185">Reference proteome</keyword>
<organism evidence="1 2">
    <name type="scientific">Pneumocystis oryctolagi</name>
    <dbReference type="NCBI Taxonomy" id="42067"/>
    <lineage>
        <taxon>Eukaryota</taxon>
        <taxon>Fungi</taxon>
        <taxon>Dikarya</taxon>
        <taxon>Ascomycota</taxon>
        <taxon>Taphrinomycotina</taxon>
        <taxon>Pneumocystomycetes</taxon>
        <taxon>Pneumocystaceae</taxon>
        <taxon>Pneumocystis</taxon>
    </lineage>
</organism>
<evidence type="ECO:0000313" key="2">
    <source>
        <dbReference type="Proteomes" id="UP000768646"/>
    </source>
</evidence>
<gene>
    <name evidence="1" type="ORF">PORY_001180</name>
</gene>
<name>A0ACB7CFF7_9ASCO</name>
<sequence length="490" mass="56269">MIKTFQNHLFLSFKRISLISELYKPKLCIFFSFSTQRSKEYFVKSTCSGCGSLFESSLLESGLQDDVLYEDKYVSKFKSLRRQEEDKIFNSTITNLDETLRSQLLQPVFEKRLPKFLRDKAQKRLLCQRCHNLIHHSTLSTEFLTHSETLSSADWVSALLKEKNALVIHVIDSIDFPHSYIPELYSLLGKNARIFYVISKIDIICQKKHMLGKIRNYFISEMAKIVHSIEKKVVSSVILTSAVKGWGIDQLITSINEYKAKKSNLYFIGMTNVGKSSIISKFSSQVGYKETPTVSFLPNTTINPININVNKLGNLFGSVKAVVDTPGLSALDRQLFKYVDYNNLKVYVPKKKFPKTKPLVMKAGQSIIIERIIRIDHLETLNIDNRLIITPYTFLPIHLTNTKKAGYIFKVDIDNNIDDHDKTLLENETKKTMYCTLMETIKHKENKDIVIAGFGWINVKTSHSNVNIRIFSPKSKGIILRDSLMQYMLS</sequence>
<protein>
    <submittedName>
        <fullName evidence="1">Uncharacterized protein</fullName>
    </submittedName>
</protein>
<evidence type="ECO:0000313" key="1">
    <source>
        <dbReference type="EMBL" id="KAG4305624.1"/>
    </source>
</evidence>
<dbReference type="EMBL" id="JABTEG010000003">
    <property type="protein sequence ID" value="KAG4305624.1"/>
    <property type="molecule type" value="Genomic_DNA"/>
</dbReference>
<accession>A0ACB7CFF7</accession>
<comment type="caution">
    <text evidence="1">The sequence shown here is derived from an EMBL/GenBank/DDBJ whole genome shotgun (WGS) entry which is preliminary data.</text>
</comment>
<reference evidence="1 2" key="1">
    <citation type="journal article" date="2021" name="Commun. Biol.">
        <title>Genomic insights into the host specific adaptation of the Pneumocystis genus.</title>
        <authorList>
            <person name="Cisse O.H."/>
            <person name="Ma L."/>
            <person name="Dekker J.P."/>
            <person name="Khil P.P."/>
            <person name="Youn J.-H."/>
            <person name="Brenchley J.M."/>
            <person name="Blair R."/>
            <person name="Pahar B."/>
            <person name="Chabe M."/>
            <person name="Van Rompay K.K.A."/>
            <person name="Keesler R."/>
            <person name="Sukura A."/>
            <person name="Hirsch V."/>
            <person name="Kutty G."/>
            <person name="Liu Y."/>
            <person name="Peng L."/>
            <person name="Chen J."/>
            <person name="Song J."/>
            <person name="Weissenbacher-Lang C."/>
            <person name="Xu J."/>
            <person name="Upham N.S."/>
            <person name="Stajich J.E."/>
            <person name="Cuomo C.A."/>
            <person name="Cushion M.T."/>
            <person name="Kovacs J.A."/>
        </authorList>
    </citation>
    <scope>NUCLEOTIDE SEQUENCE [LARGE SCALE GENOMIC DNA]</scope>
    <source>
        <strain evidence="1 2">RABM</strain>
    </source>
</reference>
<proteinExistence type="predicted"/>
<dbReference type="Proteomes" id="UP000768646">
    <property type="component" value="Unassembled WGS sequence"/>
</dbReference>